<evidence type="ECO:0000259" key="4">
    <source>
        <dbReference type="Pfam" id="PF01420"/>
    </source>
</evidence>
<dbReference type="Pfam" id="PF01420">
    <property type="entry name" value="Methylase_S"/>
    <property type="match status" value="1"/>
</dbReference>
<dbReference type="EMBL" id="PDXJ01000007">
    <property type="protein sequence ID" value="TND55553.1"/>
    <property type="molecule type" value="Genomic_DNA"/>
</dbReference>
<dbReference type="InterPro" id="IPR044946">
    <property type="entry name" value="Restrct_endonuc_typeI_TRD_sf"/>
</dbReference>
<organism evidence="5 6">
    <name type="scientific">Aeromonas veronii</name>
    <dbReference type="NCBI Taxonomy" id="654"/>
    <lineage>
        <taxon>Bacteria</taxon>
        <taxon>Pseudomonadati</taxon>
        <taxon>Pseudomonadota</taxon>
        <taxon>Gammaproteobacteria</taxon>
        <taxon>Aeromonadales</taxon>
        <taxon>Aeromonadaceae</taxon>
        <taxon>Aeromonas</taxon>
    </lineage>
</organism>
<dbReference type="GO" id="GO:0009307">
    <property type="term" value="P:DNA restriction-modification system"/>
    <property type="evidence" value="ECO:0007669"/>
    <property type="project" value="UniProtKB-KW"/>
</dbReference>
<keyword evidence="3" id="KW-0238">DNA-binding</keyword>
<name>A0AAX2UWI9_AERVE</name>
<gene>
    <name evidence="5" type="ORF">CF123_06565</name>
</gene>
<protein>
    <submittedName>
        <fullName evidence="5">Restriction endonuclease subunit S</fullName>
    </submittedName>
</protein>
<dbReference type="AlphaFoldDB" id="A0AAX2UWI9"/>
<dbReference type="CDD" id="cd17256">
    <property type="entry name" value="RMtype1_S_EcoJA65PI-TRD1-CR1_like"/>
    <property type="match status" value="1"/>
</dbReference>
<reference evidence="5" key="2">
    <citation type="journal article" date="2019" name="PLoS ONE">
        <title>Identification and characterization of putative Aeromonas spp. T3SS effectors.</title>
        <authorList>
            <person name="Rangel L.T."/>
            <person name="Marden J."/>
            <person name="Colston S."/>
            <person name="Setubal J.C."/>
            <person name="Graf J."/>
            <person name="Gogarten J.P."/>
        </authorList>
    </citation>
    <scope>NUCLEOTIDE SEQUENCE</scope>
    <source>
        <strain evidence="5">BAQ071013-135</strain>
    </source>
</reference>
<reference evidence="5" key="1">
    <citation type="submission" date="2017-10" db="EMBL/GenBank/DDBJ databases">
        <authorList>
            <person name="Colston S.M."/>
            <person name="Graf J."/>
        </authorList>
    </citation>
    <scope>NUCLEOTIDE SEQUENCE</scope>
    <source>
        <strain evidence="5">BAQ071013-135</strain>
    </source>
</reference>
<dbReference type="Proteomes" id="UP000796104">
    <property type="component" value="Unassembled WGS sequence"/>
</dbReference>
<comment type="similarity">
    <text evidence="1">Belongs to the type-I restriction system S methylase family.</text>
</comment>
<evidence type="ECO:0000256" key="3">
    <source>
        <dbReference type="ARBA" id="ARBA00023125"/>
    </source>
</evidence>
<comment type="caution">
    <text evidence="5">The sequence shown here is derived from an EMBL/GenBank/DDBJ whole genome shotgun (WGS) entry which is preliminary data.</text>
</comment>
<dbReference type="GO" id="GO:0003677">
    <property type="term" value="F:DNA binding"/>
    <property type="evidence" value="ECO:0007669"/>
    <property type="project" value="UniProtKB-KW"/>
</dbReference>
<feature type="domain" description="Type I restriction modification DNA specificity" evidence="4">
    <location>
        <begin position="150"/>
        <end position="331"/>
    </location>
</feature>
<dbReference type="InterPro" id="IPR052021">
    <property type="entry name" value="Type-I_RS_S_subunit"/>
</dbReference>
<proteinExistence type="inferred from homology"/>
<accession>A0AAX2UWI9</accession>
<keyword evidence="2" id="KW-0680">Restriction system</keyword>
<dbReference type="SUPFAM" id="SSF116734">
    <property type="entry name" value="DNA methylase specificity domain"/>
    <property type="match status" value="2"/>
</dbReference>
<dbReference type="InterPro" id="IPR000055">
    <property type="entry name" value="Restrct_endonuc_typeI_TRD"/>
</dbReference>
<keyword evidence="5" id="KW-0540">Nuclease</keyword>
<keyword evidence="5" id="KW-0255">Endonuclease</keyword>
<evidence type="ECO:0000256" key="1">
    <source>
        <dbReference type="ARBA" id="ARBA00010923"/>
    </source>
</evidence>
<dbReference type="GO" id="GO:0004519">
    <property type="term" value="F:endonuclease activity"/>
    <property type="evidence" value="ECO:0007669"/>
    <property type="project" value="UniProtKB-KW"/>
</dbReference>
<evidence type="ECO:0000256" key="2">
    <source>
        <dbReference type="ARBA" id="ARBA00022747"/>
    </source>
</evidence>
<dbReference type="PANTHER" id="PTHR30408">
    <property type="entry name" value="TYPE-1 RESTRICTION ENZYME ECOKI SPECIFICITY PROTEIN"/>
    <property type="match status" value="1"/>
</dbReference>
<sequence>MNTPSLVGECGYVPHDFPNLFLPDRLWKLMFDQERVFTPYLSTVLSSAGARQALSCMATGTSPSMKNLSIEELGNLPIPLPSLKEQKIISAYIQRETAHIDSLLTEKECMLTLLEEKLAALISYVVTCGLNPEFLSKSSGREWFGDIPAHWGVSKLKYVVTKIGSGITPRGGAESYKPEGIPMFRSQNIHFDGLHIDDIVFIDADMHAIMANSKVNNGDVLLNITGASIGRCFYVEEMQGEANVNQHVCIIRPSNQILTKYLYFVMRSCIGQAQIELSQSGSGREGLNFEALGNFSVPLPPLDEQLTITEYLEAVNKKSHLLLSAIKSSVEQLKERRVALITAAVTGLLPLEDMTR</sequence>
<dbReference type="PANTHER" id="PTHR30408:SF12">
    <property type="entry name" value="TYPE I RESTRICTION ENZYME MJAVIII SPECIFICITY SUBUNIT"/>
    <property type="match status" value="1"/>
</dbReference>
<evidence type="ECO:0000313" key="5">
    <source>
        <dbReference type="EMBL" id="TND55553.1"/>
    </source>
</evidence>
<evidence type="ECO:0000313" key="6">
    <source>
        <dbReference type="Proteomes" id="UP000796104"/>
    </source>
</evidence>
<keyword evidence="5" id="KW-0378">Hydrolase</keyword>
<dbReference type="Gene3D" id="3.90.220.20">
    <property type="entry name" value="DNA methylase specificity domains"/>
    <property type="match status" value="2"/>
</dbReference>